<evidence type="ECO:0000259" key="8">
    <source>
        <dbReference type="PROSITE" id="PS50011"/>
    </source>
</evidence>
<comment type="catalytic activity">
    <reaction evidence="4">
        <text>L-threonyl-[protein] + ATP = O-phospho-L-threonyl-[protein] + ADP + H(+)</text>
        <dbReference type="Rhea" id="RHEA:46608"/>
        <dbReference type="Rhea" id="RHEA-COMP:11060"/>
        <dbReference type="Rhea" id="RHEA-COMP:11605"/>
        <dbReference type="ChEBI" id="CHEBI:15378"/>
        <dbReference type="ChEBI" id="CHEBI:30013"/>
        <dbReference type="ChEBI" id="CHEBI:30616"/>
        <dbReference type="ChEBI" id="CHEBI:61977"/>
        <dbReference type="ChEBI" id="CHEBI:456216"/>
        <dbReference type="EC" id="2.7.11.24"/>
    </reaction>
    <physiologicalReaction direction="left-to-right" evidence="4">
        <dbReference type="Rhea" id="RHEA:46609"/>
    </physiologicalReaction>
</comment>
<dbReference type="GO" id="GO:0004707">
    <property type="term" value="F:MAP kinase activity"/>
    <property type="evidence" value="ECO:0007669"/>
    <property type="project" value="UniProtKB-EC"/>
</dbReference>
<dbReference type="InterPro" id="IPR017441">
    <property type="entry name" value="Protein_kinase_ATP_BS"/>
</dbReference>
<dbReference type="InterPro" id="IPR011009">
    <property type="entry name" value="Kinase-like_dom_sf"/>
</dbReference>
<feature type="compositionally biased region" description="Pro residues" evidence="7">
    <location>
        <begin position="368"/>
        <end position="378"/>
    </location>
</feature>
<keyword evidence="9" id="KW-0808">Transferase</keyword>
<keyword evidence="2 6" id="KW-0547">Nucleotide-binding</keyword>
<reference evidence="9" key="1">
    <citation type="journal article" date="2020" name="Stud. Mycol.">
        <title>101 Dothideomycetes genomes: a test case for predicting lifestyles and emergence of pathogens.</title>
        <authorList>
            <person name="Haridas S."/>
            <person name="Albert R."/>
            <person name="Binder M."/>
            <person name="Bloem J."/>
            <person name="Labutti K."/>
            <person name="Salamov A."/>
            <person name="Andreopoulos B."/>
            <person name="Baker S."/>
            <person name="Barry K."/>
            <person name="Bills G."/>
            <person name="Bluhm B."/>
            <person name="Cannon C."/>
            <person name="Castanera R."/>
            <person name="Culley D."/>
            <person name="Daum C."/>
            <person name="Ezra D."/>
            <person name="Gonzalez J."/>
            <person name="Henrissat B."/>
            <person name="Kuo A."/>
            <person name="Liang C."/>
            <person name="Lipzen A."/>
            <person name="Lutzoni F."/>
            <person name="Magnuson J."/>
            <person name="Mondo S."/>
            <person name="Nolan M."/>
            <person name="Ohm R."/>
            <person name="Pangilinan J."/>
            <person name="Park H.-J."/>
            <person name="Ramirez L."/>
            <person name="Alfaro M."/>
            <person name="Sun H."/>
            <person name="Tritt A."/>
            <person name="Yoshinaga Y."/>
            <person name="Zwiers L.-H."/>
            <person name="Turgeon B."/>
            <person name="Goodwin S."/>
            <person name="Spatafora J."/>
            <person name="Crous P."/>
            <person name="Grigoriev I."/>
        </authorList>
    </citation>
    <scope>NUCLEOTIDE SEQUENCE</scope>
    <source>
        <strain evidence="9">CBS 480.64</strain>
    </source>
</reference>
<dbReference type="PROSITE" id="PS50011">
    <property type="entry name" value="PROTEIN_KINASE_DOM"/>
    <property type="match status" value="1"/>
</dbReference>
<dbReference type="PROSITE" id="PS00108">
    <property type="entry name" value="PROTEIN_KINASE_ST"/>
    <property type="match status" value="1"/>
</dbReference>
<keyword evidence="1" id="KW-0723">Serine/threonine-protein kinase</keyword>
<feature type="region of interest" description="Disordered" evidence="7">
    <location>
        <begin position="492"/>
        <end position="537"/>
    </location>
</feature>
<dbReference type="PANTHER" id="PTHR24055">
    <property type="entry name" value="MITOGEN-ACTIVATED PROTEIN KINASE"/>
    <property type="match status" value="1"/>
</dbReference>
<dbReference type="FunFam" id="1.10.510.10:FF:000314">
    <property type="entry name" value="Serine threonine-protein kinase mak"/>
    <property type="match status" value="1"/>
</dbReference>
<dbReference type="Gene3D" id="1.10.510.10">
    <property type="entry name" value="Transferase(Phosphotransferase) domain 1"/>
    <property type="match status" value="1"/>
</dbReference>
<dbReference type="PROSITE" id="PS00107">
    <property type="entry name" value="PROTEIN_KINASE_ATP"/>
    <property type="match status" value="1"/>
</dbReference>
<feature type="binding site" evidence="6">
    <location>
        <position position="42"/>
    </location>
    <ligand>
        <name>ATP</name>
        <dbReference type="ChEBI" id="CHEBI:30616"/>
    </ligand>
</feature>
<feature type="non-terminal residue" evidence="9">
    <location>
        <position position="1"/>
    </location>
</feature>
<keyword evidence="3 6" id="KW-0067">ATP-binding</keyword>
<evidence type="ECO:0000313" key="9">
    <source>
        <dbReference type="EMBL" id="KAF2862804.1"/>
    </source>
</evidence>
<dbReference type="SUPFAM" id="SSF56112">
    <property type="entry name" value="Protein kinase-like (PK-like)"/>
    <property type="match status" value="1"/>
</dbReference>
<dbReference type="InterPro" id="IPR000719">
    <property type="entry name" value="Prot_kinase_dom"/>
</dbReference>
<evidence type="ECO:0000256" key="3">
    <source>
        <dbReference type="ARBA" id="ARBA00022840"/>
    </source>
</evidence>
<gene>
    <name evidence="9" type="ORF">K470DRAFT_199312</name>
</gene>
<sequence length="735" mass="80533">LTDKFEIIKDIGDGSFGSVALGRTRSAAATTHLRKGTLVAIKTMKKTFDNFAQCMELREVVFLKLLPHHVHLVPAYDIFLDPISRKLHIAMEYMDGNLYQLIKARNHKPLDGASVKSILFQILSGLEHIHHHQFFHRDIKPENILVTPSSSDPSAFRRYSALVTPPSTPPTYAVKIADFGLAREAHSRLPYTTYVSTRWYRAPEVLLRAGSYSAPVDLWAVGAMAVEVATLKPLFPGGNEVDQVWRVCEIMGSPGNWMNRHGQPIGGGEWKEGVRLAHKLGFSFPKMAPHSIDTLLPTPAWPAELSRFVTWCLMWDPQARPTARQAIDHEYFIDAVDPLRPKSVGTLNSKTSWFRKSLMAREPTTPEASPPLARPAPPVHAHSTDVVVAAAAAKRATWTGAANVKTPIPILPSARPITPRADGIVAQARAARTEALATGGGKKVGRQLSVHSQGNHYADVHRQEAERALNGGYGLKSPTGANRESFFSHLRKRAKRLSGRHQAPPLLASGDEEHRESKVGCSPWPGSNRNSTGELPADAGAADVRNEIASPLREESAPAVPPHVTVSRKPSSIMLKRHHSLPRVGENKGAAKTSVPAVPNAPAVLGKNGSVTKRKPLRPARSDYHVTPGEDELVDDAIKSAHRATHRLDRDQAGVPTRRPLPQPTSDPNYIPYLTPSPSKESNRREYSLADSTSQPMDITPIRKSRVDLAPQWPTPPYEENDWAASAAASIMATQ</sequence>
<organism evidence="9 10">
    <name type="scientific">Piedraia hortae CBS 480.64</name>
    <dbReference type="NCBI Taxonomy" id="1314780"/>
    <lineage>
        <taxon>Eukaryota</taxon>
        <taxon>Fungi</taxon>
        <taxon>Dikarya</taxon>
        <taxon>Ascomycota</taxon>
        <taxon>Pezizomycotina</taxon>
        <taxon>Dothideomycetes</taxon>
        <taxon>Dothideomycetidae</taxon>
        <taxon>Capnodiales</taxon>
        <taxon>Piedraiaceae</taxon>
        <taxon>Piedraia</taxon>
    </lineage>
</organism>
<keyword evidence="10" id="KW-1185">Reference proteome</keyword>
<dbReference type="CDD" id="cd07830">
    <property type="entry name" value="STKc_MAK_like"/>
    <property type="match status" value="1"/>
</dbReference>
<evidence type="ECO:0000256" key="6">
    <source>
        <dbReference type="PROSITE-ProRule" id="PRU10141"/>
    </source>
</evidence>
<dbReference type="InterPro" id="IPR050117">
    <property type="entry name" value="MAPK"/>
</dbReference>
<feature type="domain" description="Protein kinase" evidence="8">
    <location>
        <begin position="5"/>
        <end position="332"/>
    </location>
</feature>
<evidence type="ECO:0000313" key="10">
    <source>
        <dbReference type="Proteomes" id="UP000799421"/>
    </source>
</evidence>
<feature type="region of interest" description="Disordered" evidence="7">
    <location>
        <begin position="643"/>
        <end position="721"/>
    </location>
</feature>
<comment type="catalytic activity">
    <reaction evidence="5">
        <text>L-seryl-[protein] + ATP = O-phospho-L-seryl-[protein] + ADP + H(+)</text>
        <dbReference type="Rhea" id="RHEA:17989"/>
        <dbReference type="Rhea" id="RHEA-COMP:9863"/>
        <dbReference type="Rhea" id="RHEA-COMP:11604"/>
        <dbReference type="ChEBI" id="CHEBI:15378"/>
        <dbReference type="ChEBI" id="CHEBI:29999"/>
        <dbReference type="ChEBI" id="CHEBI:30616"/>
        <dbReference type="ChEBI" id="CHEBI:83421"/>
        <dbReference type="ChEBI" id="CHEBI:456216"/>
        <dbReference type="EC" id="2.7.11.24"/>
    </reaction>
    <physiologicalReaction direction="left-to-right" evidence="5">
        <dbReference type="Rhea" id="RHEA:17990"/>
    </physiologicalReaction>
</comment>
<dbReference type="OrthoDB" id="2158884at2759"/>
<feature type="region of interest" description="Disordered" evidence="7">
    <location>
        <begin position="599"/>
        <end position="627"/>
    </location>
</feature>
<accession>A0A6A7C5P1</accession>
<dbReference type="AlphaFoldDB" id="A0A6A7C5P1"/>
<feature type="region of interest" description="Disordered" evidence="7">
    <location>
        <begin position="360"/>
        <end position="379"/>
    </location>
</feature>
<dbReference type="EMBL" id="MU005964">
    <property type="protein sequence ID" value="KAF2862804.1"/>
    <property type="molecule type" value="Genomic_DNA"/>
</dbReference>
<dbReference type="GO" id="GO:0005524">
    <property type="term" value="F:ATP binding"/>
    <property type="evidence" value="ECO:0007669"/>
    <property type="project" value="UniProtKB-UniRule"/>
</dbReference>
<proteinExistence type="predicted"/>
<dbReference type="SMART" id="SM00220">
    <property type="entry name" value="S_TKc"/>
    <property type="match status" value="1"/>
</dbReference>
<dbReference type="Proteomes" id="UP000799421">
    <property type="component" value="Unassembled WGS sequence"/>
</dbReference>
<dbReference type="Pfam" id="PF00069">
    <property type="entry name" value="Pkinase"/>
    <property type="match status" value="1"/>
</dbReference>
<dbReference type="Gene3D" id="3.30.200.20">
    <property type="entry name" value="Phosphorylase Kinase, domain 1"/>
    <property type="match status" value="1"/>
</dbReference>
<evidence type="ECO:0000256" key="4">
    <source>
        <dbReference type="ARBA" id="ARBA00047919"/>
    </source>
</evidence>
<evidence type="ECO:0000256" key="2">
    <source>
        <dbReference type="ARBA" id="ARBA00022741"/>
    </source>
</evidence>
<protein>
    <submittedName>
        <fullName evidence="9">Kinase-like protein</fullName>
    </submittedName>
</protein>
<feature type="non-terminal residue" evidence="9">
    <location>
        <position position="735"/>
    </location>
</feature>
<evidence type="ECO:0000256" key="1">
    <source>
        <dbReference type="ARBA" id="ARBA00022527"/>
    </source>
</evidence>
<evidence type="ECO:0000256" key="5">
    <source>
        <dbReference type="ARBA" id="ARBA00048130"/>
    </source>
</evidence>
<dbReference type="InterPro" id="IPR008271">
    <property type="entry name" value="Ser/Thr_kinase_AS"/>
</dbReference>
<evidence type="ECO:0000256" key="7">
    <source>
        <dbReference type="SAM" id="MobiDB-lite"/>
    </source>
</evidence>
<keyword evidence="9" id="KW-0418">Kinase</keyword>
<name>A0A6A7C5P1_9PEZI</name>